<proteinExistence type="predicted"/>
<evidence type="ECO:0000313" key="3">
    <source>
        <dbReference type="Proteomes" id="UP000234166"/>
    </source>
</evidence>
<evidence type="ECO:0000313" key="1">
    <source>
        <dbReference type="EMBL" id="SON75993.1"/>
    </source>
</evidence>
<evidence type="ECO:0000313" key="2">
    <source>
        <dbReference type="EMBL" id="SON77701.1"/>
    </source>
</evidence>
<reference evidence="3 4" key="1">
    <citation type="submission" date="2017-10" db="EMBL/GenBank/DDBJ databases">
        <authorList>
            <person name="Regsiter A."/>
            <person name="William W."/>
        </authorList>
    </citation>
    <scope>NUCLEOTIDE SEQUENCE [LARGE SCALE GENOMIC DNA]</scope>
    <source>
        <strain evidence="1 4">CFBP6984</strain>
        <strain evidence="2 3">CFBP7430</strain>
    </source>
</reference>
<gene>
    <name evidence="1" type="ORF">XAP6984_1090090</name>
    <name evidence="2" type="ORF">XAP7430_1060090</name>
</gene>
<comment type="caution">
    <text evidence="2">The sequence shown here is derived from an EMBL/GenBank/DDBJ whole genome shotgun (WGS) entry which is preliminary data.</text>
</comment>
<protein>
    <submittedName>
        <fullName evidence="2">Uncharacterized protein</fullName>
    </submittedName>
</protein>
<evidence type="ECO:0000313" key="4">
    <source>
        <dbReference type="Proteomes" id="UP000234181"/>
    </source>
</evidence>
<dbReference type="EMBL" id="OCYS01000009">
    <property type="protein sequence ID" value="SON77701.1"/>
    <property type="molecule type" value="Genomic_DNA"/>
</dbReference>
<name>A0AB38DUD8_XANCH</name>
<organism evidence="2 3">
    <name type="scientific">Xanthomonas campestris pv. phaseoli</name>
    <dbReference type="NCBI Taxonomy" id="317013"/>
    <lineage>
        <taxon>Bacteria</taxon>
        <taxon>Pseudomonadati</taxon>
        <taxon>Pseudomonadota</taxon>
        <taxon>Gammaproteobacteria</taxon>
        <taxon>Lysobacterales</taxon>
        <taxon>Lysobacteraceae</taxon>
        <taxon>Xanthomonas</taxon>
    </lineage>
</organism>
<accession>A0AB38DUD8</accession>
<dbReference type="AlphaFoldDB" id="A0AB38DUD8"/>
<dbReference type="EMBL" id="OCYT01000012">
    <property type="protein sequence ID" value="SON75993.1"/>
    <property type="molecule type" value="Genomic_DNA"/>
</dbReference>
<sequence length="62" mass="6872">MQPWKPCCSTPCSTFRHGCFRANASWTSMCTHPASSVTRIAAQHRRRGAALPRPRIALSLTC</sequence>
<dbReference type="Proteomes" id="UP000234166">
    <property type="component" value="Unassembled WGS sequence"/>
</dbReference>
<dbReference type="Proteomes" id="UP000234181">
    <property type="component" value="Unassembled WGS sequence"/>
</dbReference>
<keyword evidence="4" id="KW-1185">Reference proteome</keyword>